<sequence length="19" mass="2445">MFISSLVPRVNHRRYRRTR</sequence>
<proteinExistence type="predicted"/>
<accession>A0A0E9VUD4</accession>
<name>A0A0E9VUD4_ANGAN</name>
<dbReference type="EMBL" id="GBXM01026911">
    <property type="protein sequence ID" value="JAH81666.1"/>
    <property type="molecule type" value="Transcribed_RNA"/>
</dbReference>
<dbReference type="AlphaFoldDB" id="A0A0E9VUD4"/>
<protein>
    <submittedName>
        <fullName evidence="1">Uncharacterized protein</fullName>
    </submittedName>
</protein>
<reference evidence="1" key="2">
    <citation type="journal article" date="2015" name="Fish Shellfish Immunol.">
        <title>Early steps in the European eel (Anguilla anguilla)-Vibrio vulnificus interaction in the gills: Role of the RtxA13 toxin.</title>
        <authorList>
            <person name="Callol A."/>
            <person name="Pajuelo D."/>
            <person name="Ebbesson L."/>
            <person name="Teles M."/>
            <person name="MacKenzie S."/>
            <person name="Amaro C."/>
        </authorList>
    </citation>
    <scope>NUCLEOTIDE SEQUENCE</scope>
</reference>
<evidence type="ECO:0000313" key="1">
    <source>
        <dbReference type="EMBL" id="JAH81666.1"/>
    </source>
</evidence>
<organism evidence="1">
    <name type="scientific">Anguilla anguilla</name>
    <name type="common">European freshwater eel</name>
    <name type="synonym">Muraena anguilla</name>
    <dbReference type="NCBI Taxonomy" id="7936"/>
    <lineage>
        <taxon>Eukaryota</taxon>
        <taxon>Metazoa</taxon>
        <taxon>Chordata</taxon>
        <taxon>Craniata</taxon>
        <taxon>Vertebrata</taxon>
        <taxon>Euteleostomi</taxon>
        <taxon>Actinopterygii</taxon>
        <taxon>Neopterygii</taxon>
        <taxon>Teleostei</taxon>
        <taxon>Anguilliformes</taxon>
        <taxon>Anguillidae</taxon>
        <taxon>Anguilla</taxon>
    </lineage>
</organism>
<reference evidence="1" key="1">
    <citation type="submission" date="2014-11" db="EMBL/GenBank/DDBJ databases">
        <authorList>
            <person name="Amaro Gonzalez C."/>
        </authorList>
    </citation>
    <scope>NUCLEOTIDE SEQUENCE</scope>
</reference>